<dbReference type="CDD" id="cd02440">
    <property type="entry name" value="AdoMet_MTases"/>
    <property type="match status" value="1"/>
</dbReference>
<keyword evidence="3" id="KW-1185">Reference proteome</keyword>
<dbReference type="EMBL" id="VSSR01000016">
    <property type="protein sequence ID" value="TYL85916.1"/>
    <property type="molecule type" value="Genomic_DNA"/>
</dbReference>
<gene>
    <name evidence="2" type="ORF">FXB38_10360</name>
</gene>
<comment type="caution">
    <text evidence="2">The sequence shown here is derived from an EMBL/GenBank/DDBJ whole genome shotgun (WGS) entry which is preliminary data.</text>
</comment>
<proteinExistence type="predicted"/>
<protein>
    <submittedName>
        <fullName evidence="2">Class I SAM-dependent methyltransferase</fullName>
    </submittedName>
</protein>
<dbReference type="Proteomes" id="UP000324853">
    <property type="component" value="Unassembled WGS sequence"/>
</dbReference>
<evidence type="ECO:0000313" key="3">
    <source>
        <dbReference type="Proteomes" id="UP000324853"/>
    </source>
</evidence>
<dbReference type="AlphaFoldDB" id="A0A5S4WV68"/>
<feature type="domain" description="Methyltransferase type 12" evidence="1">
    <location>
        <begin position="35"/>
        <end position="119"/>
    </location>
</feature>
<dbReference type="GO" id="GO:0032259">
    <property type="term" value="P:methylation"/>
    <property type="evidence" value="ECO:0007669"/>
    <property type="project" value="UniProtKB-KW"/>
</dbReference>
<dbReference type="InterPro" id="IPR029063">
    <property type="entry name" value="SAM-dependent_MTases_sf"/>
</dbReference>
<dbReference type="OrthoDB" id="9765084at2"/>
<dbReference type="InterPro" id="IPR013217">
    <property type="entry name" value="Methyltransf_12"/>
</dbReference>
<evidence type="ECO:0000259" key="1">
    <source>
        <dbReference type="Pfam" id="PF08242"/>
    </source>
</evidence>
<keyword evidence="2" id="KW-0808">Transferase</keyword>
<accession>A0A5S4WV68</accession>
<reference evidence="2 3" key="1">
    <citation type="submission" date="2019-08" db="EMBL/GenBank/DDBJ databases">
        <title>Bradyrhizobium hipponensis sp. nov., a rhizobium isolated from a Lupinus angustifolius root nodule in Tunisia.</title>
        <authorList>
            <person name="Off K."/>
            <person name="Rejili M."/>
            <person name="Mars M."/>
            <person name="Brachmann A."/>
            <person name="Marin M."/>
        </authorList>
    </citation>
    <scope>NUCLEOTIDE SEQUENCE [LARGE SCALE GENOMIC DNA]</scope>
    <source>
        <strain evidence="2 3">CTAW11</strain>
    </source>
</reference>
<dbReference type="Gene3D" id="3.40.50.150">
    <property type="entry name" value="Vaccinia Virus protein VP39"/>
    <property type="match status" value="1"/>
</dbReference>
<organism evidence="2 3">
    <name type="scientific">Bradyrhizobium cytisi</name>
    <dbReference type="NCBI Taxonomy" id="515489"/>
    <lineage>
        <taxon>Bacteria</taxon>
        <taxon>Pseudomonadati</taxon>
        <taxon>Pseudomonadota</taxon>
        <taxon>Alphaproteobacteria</taxon>
        <taxon>Hyphomicrobiales</taxon>
        <taxon>Nitrobacteraceae</taxon>
        <taxon>Bradyrhizobium</taxon>
    </lineage>
</organism>
<name>A0A5S4WV68_9BRAD</name>
<dbReference type="GO" id="GO:0008168">
    <property type="term" value="F:methyltransferase activity"/>
    <property type="evidence" value="ECO:0007669"/>
    <property type="project" value="UniProtKB-KW"/>
</dbReference>
<dbReference type="RefSeq" id="WP_148750748.1">
    <property type="nucleotide sequence ID" value="NZ_VSSR01000016.1"/>
</dbReference>
<dbReference type="Pfam" id="PF08242">
    <property type="entry name" value="Methyltransf_12"/>
    <property type="match status" value="1"/>
</dbReference>
<dbReference type="SUPFAM" id="SSF53335">
    <property type="entry name" value="S-adenosyl-L-methionine-dependent methyltransferases"/>
    <property type="match status" value="1"/>
</dbReference>
<keyword evidence="2" id="KW-0489">Methyltransferase</keyword>
<sequence>MSIEFFTHDAYQRHNRRRQEHLASLMLPITGRTVLELGAGIGDHTSFFLDRGCRVTATDAREENIAHLRTRFPAGAARVVDVEQDFPADLPAHDIVYAYGVLYHLSDPLSALTRMAARTKEMLLLETCVSFGAEEAVNGIVEDVNDPTQAANGLGCRPTRPLIFSSLKRLFPYVYVPRTQPWHDEFPTNWLERAPANTTKLYRCIFVASRTPQTSVMLADRLLSIQTKE</sequence>
<evidence type="ECO:0000313" key="2">
    <source>
        <dbReference type="EMBL" id="TYL85916.1"/>
    </source>
</evidence>